<dbReference type="InterPro" id="IPR018490">
    <property type="entry name" value="cNMP-bd_dom_sf"/>
</dbReference>
<proteinExistence type="predicted"/>
<dbReference type="RefSeq" id="WP_023051144.1">
    <property type="nucleotide sequence ID" value="NZ_CP173060.2"/>
</dbReference>
<dbReference type="InterPro" id="IPR014710">
    <property type="entry name" value="RmlC-like_jellyroll"/>
</dbReference>
<reference evidence="2 3" key="1">
    <citation type="submission" date="2013-08" db="EMBL/GenBank/DDBJ databases">
        <authorList>
            <person name="Weinstock G."/>
            <person name="Sodergren E."/>
            <person name="Wylie T."/>
            <person name="Fulton L."/>
            <person name="Fulton R."/>
            <person name="Fronick C."/>
            <person name="O'Laughlin M."/>
            <person name="Godfrey J."/>
            <person name="Miner T."/>
            <person name="Herter B."/>
            <person name="Appelbaum E."/>
            <person name="Cordes M."/>
            <person name="Lek S."/>
            <person name="Wollam A."/>
            <person name="Pepin K.H."/>
            <person name="Palsikar V.B."/>
            <person name="Mitreva M."/>
            <person name="Wilson R.K."/>
        </authorList>
    </citation>
    <scope>NUCLEOTIDE SEQUENCE [LARGE SCALE GENOMIC DNA]</scope>
    <source>
        <strain evidence="2 3">ATCC BAA-474</strain>
    </source>
</reference>
<feature type="domain" description="Cyclic nucleotide-binding" evidence="1">
    <location>
        <begin position="13"/>
        <end position="130"/>
    </location>
</feature>
<protein>
    <recommendedName>
        <fullName evidence="1">Cyclic nucleotide-binding domain-containing protein</fullName>
    </recommendedName>
</protein>
<dbReference type="Pfam" id="PF00027">
    <property type="entry name" value="cNMP_binding"/>
    <property type="match status" value="1"/>
</dbReference>
<evidence type="ECO:0000313" key="3">
    <source>
        <dbReference type="Proteomes" id="UP000017081"/>
    </source>
</evidence>
<dbReference type="AlphaFoldDB" id="U7VAC5"/>
<evidence type="ECO:0000313" key="2">
    <source>
        <dbReference type="EMBL" id="ERT68495.1"/>
    </source>
</evidence>
<dbReference type="SUPFAM" id="SSF51206">
    <property type="entry name" value="cAMP-binding domain-like"/>
    <property type="match status" value="1"/>
</dbReference>
<dbReference type="EMBL" id="AXZF01000063">
    <property type="protein sequence ID" value="ERT68495.1"/>
    <property type="molecule type" value="Genomic_DNA"/>
</dbReference>
<dbReference type="Proteomes" id="UP000017081">
    <property type="component" value="Unassembled WGS sequence"/>
</dbReference>
<gene>
    <name evidence="2" type="ORF">HMPREF0202_01606</name>
</gene>
<comment type="caution">
    <text evidence="2">The sequence shown here is derived from an EMBL/GenBank/DDBJ whole genome shotgun (WGS) entry which is preliminary data.</text>
</comment>
<sequence length="211" mass="24973">MKNEITYYLKKYDLEKYMKPELLDKFFIKRFLKGEMIFSVKEESQSLYFFVEGKIKIYSAFYGDKEVIIEFCKPLQILGEVEYIQNKDINVNVEALTPCIVIGILREDFKKMISGNDRLYELLLRTVTSKLTSTMTHILSYHQKPLDERILNYLKELSQNNKVEKIKYIEMAGFLKVSDRHLRKVLKELDDAKVISKVGKTIHILKWPDNI</sequence>
<evidence type="ECO:0000259" key="1">
    <source>
        <dbReference type="PROSITE" id="PS50042"/>
    </source>
</evidence>
<dbReference type="InterPro" id="IPR036390">
    <property type="entry name" value="WH_DNA-bd_sf"/>
</dbReference>
<dbReference type="eggNOG" id="COG0664">
    <property type="taxonomic scope" value="Bacteria"/>
</dbReference>
<dbReference type="STRING" id="1319815.HMPREF0202_01606"/>
<accession>U7VAC5</accession>
<keyword evidence="3" id="KW-1185">Reference proteome</keyword>
<dbReference type="PROSITE" id="PS50042">
    <property type="entry name" value="CNMP_BINDING_3"/>
    <property type="match status" value="1"/>
</dbReference>
<organism evidence="2 3">
    <name type="scientific">Cetobacterium somerae ATCC BAA-474</name>
    <dbReference type="NCBI Taxonomy" id="1319815"/>
    <lineage>
        <taxon>Bacteria</taxon>
        <taxon>Fusobacteriati</taxon>
        <taxon>Fusobacteriota</taxon>
        <taxon>Fusobacteriia</taxon>
        <taxon>Fusobacteriales</taxon>
        <taxon>Fusobacteriaceae</taxon>
        <taxon>Cetobacterium</taxon>
    </lineage>
</organism>
<dbReference type="SUPFAM" id="SSF46785">
    <property type="entry name" value="Winged helix' DNA-binding domain"/>
    <property type="match status" value="1"/>
</dbReference>
<dbReference type="CDD" id="cd00038">
    <property type="entry name" value="CAP_ED"/>
    <property type="match status" value="1"/>
</dbReference>
<name>U7VAC5_9FUSO</name>
<dbReference type="Gene3D" id="2.60.120.10">
    <property type="entry name" value="Jelly Rolls"/>
    <property type="match status" value="1"/>
</dbReference>
<dbReference type="HOGENOM" id="CLU_075053_11_0_0"/>
<dbReference type="InterPro" id="IPR000595">
    <property type="entry name" value="cNMP-bd_dom"/>
</dbReference>